<sequence length="296" mass="34489">MSFYNYLRDLFNFGGRKNQQNNHSQYGFEDHWQHGHEFRNPIWQTDEDDDDDNDDFRQRGQQIFGSGHFNIHSNPFEITQYFERQIDDMLKNFFGFSQDGIMLPFGDKAQGHFRDSMLIEPPKQGNLRDEVLKPGYESLESKNFHAPVEEKLDVNLDGKITSEELSQAWKDLSSLQRNNSDTNTSQQHPFSFHSFGQSISTKIIRKPDGSIEQYRTVRDSVGNEETTVTRQIGDKSHTVVVKKEKNGEKTETKYVNPINPMEPNPEQTFIGVMDDQRQQQSPLSSFPWHKFFGPKL</sequence>
<dbReference type="PANTHER" id="PTHR14938:SF2">
    <property type="entry name" value="HCLS1-ASSOCIATED PROTEIN X-1"/>
    <property type="match status" value="1"/>
</dbReference>
<dbReference type="GO" id="GO:0005509">
    <property type="term" value="F:calcium ion binding"/>
    <property type="evidence" value="ECO:0007669"/>
    <property type="project" value="InterPro"/>
</dbReference>
<dbReference type="GO" id="GO:0005739">
    <property type="term" value="C:mitochondrion"/>
    <property type="evidence" value="ECO:0007669"/>
    <property type="project" value="TreeGrafter"/>
</dbReference>
<dbReference type="GO" id="GO:0016324">
    <property type="term" value="C:apical plasma membrane"/>
    <property type="evidence" value="ECO:0007669"/>
    <property type="project" value="TreeGrafter"/>
</dbReference>
<organism evidence="4">
    <name type="scientific">Neodiprion lecontei</name>
    <name type="common">Redheaded pine sawfly</name>
    <dbReference type="NCBI Taxonomy" id="441921"/>
    <lineage>
        <taxon>Eukaryota</taxon>
        <taxon>Metazoa</taxon>
        <taxon>Ecdysozoa</taxon>
        <taxon>Arthropoda</taxon>
        <taxon>Hexapoda</taxon>
        <taxon>Insecta</taxon>
        <taxon>Pterygota</taxon>
        <taxon>Neoptera</taxon>
        <taxon>Endopterygota</taxon>
        <taxon>Hymenoptera</taxon>
        <taxon>Tenthredinoidea</taxon>
        <taxon>Diprionidae</taxon>
        <taxon>Diprioninae</taxon>
        <taxon>Neodiprion</taxon>
    </lineage>
</organism>
<dbReference type="Proteomes" id="UP000829291">
    <property type="component" value="Chromosome 2"/>
</dbReference>
<dbReference type="RefSeq" id="XP_015514960.2">
    <property type="nucleotide sequence ID" value="XM_015659474.2"/>
</dbReference>
<dbReference type="OrthoDB" id="5562606at2759"/>
<feature type="domain" description="EF-hand" evidence="2">
    <location>
        <begin position="150"/>
        <end position="175"/>
    </location>
</feature>
<keyword evidence="3" id="KW-1185">Reference proteome</keyword>
<protein>
    <submittedName>
        <fullName evidence="4">Uncharacterized protein LOC107220754</fullName>
    </submittedName>
</protein>
<dbReference type="PROSITE" id="PS50222">
    <property type="entry name" value="EF_HAND_2"/>
    <property type="match status" value="1"/>
</dbReference>
<evidence type="ECO:0000256" key="1">
    <source>
        <dbReference type="SAM" id="MobiDB-lite"/>
    </source>
</evidence>
<dbReference type="GO" id="GO:0043066">
    <property type="term" value="P:negative regulation of apoptotic process"/>
    <property type="evidence" value="ECO:0007669"/>
    <property type="project" value="InterPro"/>
</dbReference>
<dbReference type="GO" id="GO:0015629">
    <property type="term" value="C:actin cytoskeleton"/>
    <property type="evidence" value="ECO:0007669"/>
    <property type="project" value="TreeGrafter"/>
</dbReference>
<feature type="region of interest" description="Disordered" evidence="1">
    <location>
        <begin position="242"/>
        <end position="268"/>
    </location>
</feature>
<feature type="compositionally biased region" description="Basic and acidic residues" evidence="1">
    <location>
        <begin position="242"/>
        <end position="252"/>
    </location>
</feature>
<dbReference type="AlphaFoldDB" id="A0A6J0BJW2"/>
<dbReference type="GO" id="GO:0016529">
    <property type="term" value="C:sarcoplasmic reticulum"/>
    <property type="evidence" value="ECO:0007669"/>
    <property type="project" value="TreeGrafter"/>
</dbReference>
<dbReference type="GeneID" id="107220754"/>
<evidence type="ECO:0000313" key="3">
    <source>
        <dbReference type="Proteomes" id="UP000829291"/>
    </source>
</evidence>
<evidence type="ECO:0000313" key="4">
    <source>
        <dbReference type="RefSeq" id="XP_015514960.2"/>
    </source>
</evidence>
<name>A0A6J0BJW2_NEOLC</name>
<dbReference type="PANTHER" id="PTHR14938">
    <property type="entry name" value="HCLS1-ASSOCIATED PROTEIN X-1"/>
    <property type="match status" value="1"/>
</dbReference>
<proteinExistence type="predicted"/>
<accession>A0A6J0BJW2</accession>
<dbReference type="KEGG" id="nlo:107220754"/>
<dbReference type="GO" id="GO:0030136">
    <property type="term" value="C:clathrin-coated vesicle"/>
    <property type="evidence" value="ECO:0007669"/>
    <property type="project" value="TreeGrafter"/>
</dbReference>
<reference evidence="4" key="1">
    <citation type="submission" date="2025-08" db="UniProtKB">
        <authorList>
            <consortium name="RefSeq"/>
        </authorList>
    </citation>
    <scope>IDENTIFICATION</scope>
    <source>
        <tissue evidence="4">Thorax and Abdomen</tissue>
    </source>
</reference>
<dbReference type="InterPro" id="IPR002048">
    <property type="entry name" value="EF_hand_dom"/>
</dbReference>
<evidence type="ECO:0000259" key="2">
    <source>
        <dbReference type="PROSITE" id="PS50222"/>
    </source>
</evidence>
<dbReference type="InterPro" id="IPR017248">
    <property type="entry name" value="HAX-1"/>
</dbReference>
<dbReference type="InParanoid" id="A0A6J0BJW2"/>
<dbReference type="GO" id="GO:0030833">
    <property type="term" value="P:regulation of actin filament polymerization"/>
    <property type="evidence" value="ECO:0007669"/>
    <property type="project" value="TreeGrafter"/>
</dbReference>
<gene>
    <name evidence="4" type="primary">LOC107220754</name>
</gene>